<proteinExistence type="predicted"/>
<accession>E1YJT4</accession>
<dbReference type="EMBL" id="FR695877">
    <property type="protein sequence ID" value="CBX31538.1"/>
    <property type="molecule type" value="Genomic_DNA"/>
</dbReference>
<reference evidence="1" key="1">
    <citation type="journal article" date="2011" name="Environ. Microbiol.">
        <title>Genomic insights into the metabolic potential of the polycyclic aromatic hydrocarbon degrading sulfate-reducing Deltaproteobacterium N47.</title>
        <authorList>
            <person name="Bergmann F."/>
            <person name="Selesi D."/>
            <person name="Weinmaier T."/>
            <person name="Tischler P."/>
            <person name="Rattei T."/>
            <person name="Meckenstock R.U."/>
        </authorList>
    </citation>
    <scope>NUCLEOTIDE SEQUENCE</scope>
</reference>
<sequence>MNTERLLLDTDHKGNLKGLPKFPPNKQVEVIFLVIDKPKQNSFVRRFPHRDIAGKIRIIGNIFNTASEKDWDLPK</sequence>
<organism evidence="1">
    <name type="scientific">uncultured Desulfobacterium sp</name>
    <dbReference type="NCBI Taxonomy" id="201089"/>
    <lineage>
        <taxon>Bacteria</taxon>
        <taxon>Pseudomonadati</taxon>
        <taxon>Thermodesulfobacteriota</taxon>
        <taxon>Desulfobacteria</taxon>
        <taxon>Desulfobacterales</taxon>
        <taxon>Desulfobacteriaceae</taxon>
        <taxon>Desulfobacterium</taxon>
        <taxon>environmental samples</taxon>
    </lineage>
</organism>
<gene>
    <name evidence="1" type="ORF">N47_E50500</name>
</gene>
<dbReference type="AlphaFoldDB" id="E1YJT4"/>
<protein>
    <submittedName>
        <fullName evidence="1">Uncharacterized protein</fullName>
    </submittedName>
</protein>
<evidence type="ECO:0000313" key="1">
    <source>
        <dbReference type="EMBL" id="CBX31538.1"/>
    </source>
</evidence>
<name>E1YJT4_9BACT</name>